<dbReference type="InterPro" id="IPR012944">
    <property type="entry name" value="SusD_RagB_dom"/>
</dbReference>
<comment type="caution">
    <text evidence="9">The sequence shown here is derived from an EMBL/GenBank/DDBJ whole genome shotgun (WGS) entry which is preliminary data.</text>
</comment>
<feature type="domain" description="SusD-like N-terminal" evidence="8">
    <location>
        <begin position="25"/>
        <end position="229"/>
    </location>
</feature>
<dbReference type="AlphaFoldDB" id="A0A316AHS4"/>
<keyword evidence="3 6" id="KW-0732">Signal</keyword>
<evidence type="ECO:0000256" key="6">
    <source>
        <dbReference type="SAM" id="SignalP"/>
    </source>
</evidence>
<sequence>MKLNIKYTGLTVLVLLLTMSACNEDWVDTKPNGQPTTAYFWNSDDDVIKALAGMYVPLRYESTWGRNLFWVQNASDDLIVGRSKADGENIKNFIPTGNEGYMSEGWRDLYWMMNKANQVIEGLDGSTNITESLKTRAYGEAYFIRAFSHFWLAYIWGHKDQGVPYDGVENEGYGERIPPQLASVTDNYAQIISDLQKASDMLPLFQSYGAGDQGRAHKAAAWGYMVKVYAYWAQYDRSKWALIPALADKIKNEGGRALVANKGTGDKNYRAVFTIDENWGTEYIWSVTSGPQGGSEFPGVILENKGWGIYNGWGYFQPTEELYEAYEEGDPRREATILKFGDKFTFFGVERQYFSTNSLSGFQIAKYMEPYSYGTDQDAGSNTKINQNGDYPTTSLNLPLMRYAEVLLFKAEALLQQGKASEAAGPLNEIRARVGLPAIATPTLDDLKHERRVELGCEWTDRLADLKRWGDFDKINAPLHGRIHTNKTDPNSPYEIQQVWPARNFNASKHMAWPIAPNEIARSNGAYKQTPGW</sequence>
<evidence type="ECO:0000256" key="5">
    <source>
        <dbReference type="ARBA" id="ARBA00023237"/>
    </source>
</evidence>
<dbReference type="EMBL" id="QGDT01000010">
    <property type="protein sequence ID" value="PWJ56838.1"/>
    <property type="molecule type" value="Genomic_DNA"/>
</dbReference>
<keyword evidence="4" id="KW-0472">Membrane</keyword>
<evidence type="ECO:0000313" key="9">
    <source>
        <dbReference type="EMBL" id="PWJ56838.1"/>
    </source>
</evidence>
<dbReference type="Gene3D" id="1.25.40.390">
    <property type="match status" value="1"/>
</dbReference>
<evidence type="ECO:0000256" key="3">
    <source>
        <dbReference type="ARBA" id="ARBA00022729"/>
    </source>
</evidence>
<protein>
    <submittedName>
        <fullName evidence="9">Putative outer membrane starch-binding protein</fullName>
    </submittedName>
</protein>
<dbReference type="Pfam" id="PF14322">
    <property type="entry name" value="SusD-like_3"/>
    <property type="match status" value="1"/>
</dbReference>
<dbReference type="InterPro" id="IPR011990">
    <property type="entry name" value="TPR-like_helical_dom_sf"/>
</dbReference>
<dbReference type="Proteomes" id="UP000245880">
    <property type="component" value="Unassembled WGS sequence"/>
</dbReference>
<evidence type="ECO:0000256" key="1">
    <source>
        <dbReference type="ARBA" id="ARBA00004442"/>
    </source>
</evidence>
<feature type="signal peptide" evidence="6">
    <location>
        <begin position="1"/>
        <end position="23"/>
    </location>
</feature>
<gene>
    <name evidence="9" type="ORF">CLV98_110149</name>
</gene>
<accession>A0A316AHS4</accession>
<dbReference type="SUPFAM" id="SSF48452">
    <property type="entry name" value="TPR-like"/>
    <property type="match status" value="1"/>
</dbReference>
<dbReference type="RefSeq" id="WP_109676271.1">
    <property type="nucleotide sequence ID" value="NZ_QGDT01000010.1"/>
</dbReference>
<evidence type="ECO:0000259" key="8">
    <source>
        <dbReference type="Pfam" id="PF14322"/>
    </source>
</evidence>
<evidence type="ECO:0000256" key="4">
    <source>
        <dbReference type="ARBA" id="ARBA00023136"/>
    </source>
</evidence>
<evidence type="ECO:0000259" key="7">
    <source>
        <dbReference type="Pfam" id="PF07980"/>
    </source>
</evidence>
<name>A0A316AHS4_9BACT</name>
<feature type="chain" id="PRO_5016322948" evidence="6">
    <location>
        <begin position="24"/>
        <end position="533"/>
    </location>
</feature>
<dbReference type="OrthoDB" id="618454at2"/>
<organism evidence="9 10">
    <name type="scientific">Dyadobacter jejuensis</name>
    <dbReference type="NCBI Taxonomy" id="1082580"/>
    <lineage>
        <taxon>Bacteria</taxon>
        <taxon>Pseudomonadati</taxon>
        <taxon>Bacteroidota</taxon>
        <taxon>Cytophagia</taxon>
        <taxon>Cytophagales</taxon>
        <taxon>Spirosomataceae</taxon>
        <taxon>Dyadobacter</taxon>
    </lineage>
</organism>
<evidence type="ECO:0000313" key="10">
    <source>
        <dbReference type="Proteomes" id="UP000245880"/>
    </source>
</evidence>
<evidence type="ECO:0000256" key="2">
    <source>
        <dbReference type="ARBA" id="ARBA00006275"/>
    </source>
</evidence>
<dbReference type="PROSITE" id="PS51257">
    <property type="entry name" value="PROKAR_LIPOPROTEIN"/>
    <property type="match status" value="1"/>
</dbReference>
<keyword evidence="10" id="KW-1185">Reference proteome</keyword>
<feature type="domain" description="RagB/SusD" evidence="7">
    <location>
        <begin position="309"/>
        <end position="533"/>
    </location>
</feature>
<comment type="subcellular location">
    <subcellularLocation>
        <location evidence="1">Cell outer membrane</location>
    </subcellularLocation>
</comment>
<dbReference type="GO" id="GO:0009279">
    <property type="term" value="C:cell outer membrane"/>
    <property type="evidence" value="ECO:0007669"/>
    <property type="project" value="UniProtKB-SubCell"/>
</dbReference>
<keyword evidence="5" id="KW-0998">Cell outer membrane</keyword>
<proteinExistence type="inferred from homology"/>
<dbReference type="InterPro" id="IPR033985">
    <property type="entry name" value="SusD-like_N"/>
</dbReference>
<reference evidence="9 10" key="1">
    <citation type="submission" date="2018-03" db="EMBL/GenBank/DDBJ databases">
        <title>Genomic Encyclopedia of Archaeal and Bacterial Type Strains, Phase II (KMG-II): from individual species to whole genera.</title>
        <authorList>
            <person name="Goeker M."/>
        </authorList>
    </citation>
    <scope>NUCLEOTIDE SEQUENCE [LARGE SCALE GENOMIC DNA]</scope>
    <source>
        <strain evidence="9 10">DSM 100346</strain>
    </source>
</reference>
<comment type="similarity">
    <text evidence="2">Belongs to the SusD family.</text>
</comment>
<dbReference type="Pfam" id="PF07980">
    <property type="entry name" value="SusD_RagB"/>
    <property type="match status" value="1"/>
</dbReference>
<dbReference type="CDD" id="cd08977">
    <property type="entry name" value="SusD"/>
    <property type="match status" value="1"/>
</dbReference>